<organism evidence="13 14">
    <name type="scientific">Danionella cerebrum</name>
    <dbReference type="NCBI Taxonomy" id="2873325"/>
    <lineage>
        <taxon>Eukaryota</taxon>
        <taxon>Metazoa</taxon>
        <taxon>Chordata</taxon>
        <taxon>Craniata</taxon>
        <taxon>Vertebrata</taxon>
        <taxon>Euteleostomi</taxon>
        <taxon>Actinopterygii</taxon>
        <taxon>Neopterygii</taxon>
        <taxon>Teleostei</taxon>
        <taxon>Ostariophysi</taxon>
        <taxon>Cypriniformes</taxon>
        <taxon>Danionidae</taxon>
        <taxon>Danioninae</taxon>
        <taxon>Danionella</taxon>
    </lineage>
</organism>
<dbReference type="Pfam" id="PF00089">
    <property type="entry name" value="Trypsin"/>
    <property type="match status" value="2"/>
</dbReference>
<evidence type="ECO:0000256" key="6">
    <source>
        <dbReference type="ARBA" id="ARBA00022825"/>
    </source>
</evidence>
<keyword evidence="2" id="KW-0964">Secreted</keyword>
<evidence type="ECO:0000256" key="4">
    <source>
        <dbReference type="ARBA" id="ARBA00022757"/>
    </source>
</evidence>
<comment type="caution">
    <text evidence="13">The sequence shown here is derived from an EMBL/GenBank/DDBJ whole genome shotgun (WGS) entry which is preliminary data.</text>
</comment>
<dbReference type="InterPro" id="IPR018114">
    <property type="entry name" value="TRYPSIN_HIS"/>
</dbReference>
<dbReference type="GO" id="GO:0006508">
    <property type="term" value="P:proteolysis"/>
    <property type="evidence" value="ECO:0007669"/>
    <property type="project" value="UniProtKB-KW"/>
</dbReference>
<keyword evidence="6 10" id="KW-0720">Serine protease</keyword>
<dbReference type="PANTHER" id="PTHR24250:SF65">
    <property type="entry name" value="CHYMOTRYPSINOGEN B"/>
    <property type="match status" value="1"/>
</dbReference>
<dbReference type="InterPro" id="IPR001314">
    <property type="entry name" value="Peptidase_S1A"/>
</dbReference>
<keyword evidence="11" id="KW-1133">Transmembrane helix</keyword>
<evidence type="ECO:0000256" key="11">
    <source>
        <dbReference type="SAM" id="Phobius"/>
    </source>
</evidence>
<evidence type="ECO:0000313" key="13">
    <source>
        <dbReference type="EMBL" id="TRY56523.1"/>
    </source>
</evidence>
<dbReference type="EMBL" id="SRMA01027279">
    <property type="protein sequence ID" value="TRY56523.1"/>
    <property type="molecule type" value="Genomic_DNA"/>
</dbReference>
<evidence type="ECO:0000256" key="2">
    <source>
        <dbReference type="ARBA" id="ARBA00022525"/>
    </source>
</evidence>
<dbReference type="InterPro" id="IPR043504">
    <property type="entry name" value="Peptidase_S1_PA_chymotrypsin"/>
</dbReference>
<keyword evidence="11" id="KW-0472">Membrane</keyword>
<dbReference type="SMART" id="SM00020">
    <property type="entry name" value="Tryp_SPc"/>
    <property type="match status" value="2"/>
</dbReference>
<evidence type="ECO:0000256" key="1">
    <source>
        <dbReference type="ARBA" id="ARBA00004239"/>
    </source>
</evidence>
<dbReference type="Proteomes" id="UP000316079">
    <property type="component" value="Unassembled WGS sequence"/>
</dbReference>
<keyword evidence="3 10" id="KW-0645">Protease</keyword>
<dbReference type="InterPro" id="IPR001254">
    <property type="entry name" value="Trypsin_dom"/>
</dbReference>
<keyword evidence="11" id="KW-0812">Transmembrane</keyword>
<keyword evidence="7" id="KW-0865">Zymogen</keyword>
<dbReference type="GO" id="GO:0005576">
    <property type="term" value="C:extracellular region"/>
    <property type="evidence" value="ECO:0007669"/>
    <property type="project" value="UniProtKB-SubCell"/>
</dbReference>
<dbReference type="FunFam" id="2.40.10.10:FF:000176">
    <property type="entry name" value="Chymotrypsinogen A"/>
    <property type="match status" value="2"/>
</dbReference>
<dbReference type="SUPFAM" id="SSF50494">
    <property type="entry name" value="Trypsin-like serine proteases"/>
    <property type="match status" value="2"/>
</dbReference>
<dbReference type="AlphaFoldDB" id="A0A553MTK1"/>
<dbReference type="CDD" id="cd00190">
    <property type="entry name" value="Tryp_SPc"/>
    <property type="match status" value="2"/>
</dbReference>
<evidence type="ECO:0000259" key="12">
    <source>
        <dbReference type="PROSITE" id="PS50240"/>
    </source>
</evidence>
<keyword evidence="4" id="KW-0222">Digestion</keyword>
<dbReference type="PANTHER" id="PTHR24250">
    <property type="entry name" value="CHYMOTRYPSIN-RELATED"/>
    <property type="match status" value="1"/>
</dbReference>
<dbReference type="GO" id="GO:0004252">
    <property type="term" value="F:serine-type endopeptidase activity"/>
    <property type="evidence" value="ECO:0007669"/>
    <property type="project" value="UniProtKB-EC"/>
</dbReference>
<dbReference type="PRINTS" id="PR00722">
    <property type="entry name" value="CHYMOTRYPSIN"/>
</dbReference>
<dbReference type="GO" id="GO:0007586">
    <property type="term" value="P:digestion"/>
    <property type="evidence" value="ECO:0007669"/>
    <property type="project" value="UniProtKB-KW"/>
</dbReference>
<proteinExistence type="predicted"/>
<evidence type="ECO:0000313" key="14">
    <source>
        <dbReference type="Proteomes" id="UP000316079"/>
    </source>
</evidence>
<protein>
    <recommendedName>
        <fullName evidence="9">chymotrypsin</fullName>
        <ecNumber evidence="9">3.4.21.1</ecNumber>
    </recommendedName>
</protein>
<sequence length="728" mass="78333">MAVGSQDLVDPVSELGDAGVHTRHSGITTAAAPRHNTHQSPDIVLLTHQRTSGVTLNEQRESRGEEAPAAPAQIMLSRMLLPQCLSLQSSLESRGRAVCCSSFGRGSKPLYLVTPQPEVTHVMPGANTSEVSARQTGDTWAVREAGSVSLTRAMSFSMRFTVPGETPAKAKSEAEPPHHSQYVHSQSLLEEWQERHSLKKIMKMAFIWILSCLAFIGTAYGCGAPAIPPIVTGYARIVNGEEARPHSWPWQVSLQDSTGFHFCGGSLINEMWVVTAAHCNVRTSHRVVLGEHDRSSNSEPIQTMTVFKHPNYNSFTINNDILLIKLATPAQINSRVSPVCLAETSDNFPGGMKCVTSGWGLTRYNAPDTPALLQQAALPLLTNDECKRFWGTKITDLMICAGASGASSCMGDSGGPLVCEKNGVWTLVGIVSWGSSMCSTSSPGVYARVTKLRAWVDQTQHSSAAMAFLWILSCLAFFGAAYGCGVPAIPPVVTGYARIVNGEEARPHSWPWQVSLQDSTGFHFCGGSLINEWWVVTAAHCNVRTSHRVVLGEHDRSSNAEAIQTIGVGKSIKHPNYNSFTINNDILLIKLATPAQINSRVSPVCLAETSDNFPGGMMCVTSGWGLTRYNAPDTPALLQQAALPLLTNDECKRFWGTNITDLMICAGASGVSSCMGDSGGPLVCEKNGVWTLVGIVSWGSSTCSTSSPAVYARVTKLRAWVDQTIASN</sequence>
<dbReference type="InterPro" id="IPR033116">
    <property type="entry name" value="TRYPSIN_SER"/>
</dbReference>
<feature type="domain" description="Peptidase S1" evidence="12">
    <location>
        <begin position="237"/>
        <end position="461"/>
    </location>
</feature>
<evidence type="ECO:0000256" key="7">
    <source>
        <dbReference type="ARBA" id="ARBA00023145"/>
    </source>
</evidence>
<comment type="subcellular location">
    <subcellularLocation>
        <location evidence="1">Secreted</location>
        <location evidence="1">Extracellular space</location>
    </subcellularLocation>
</comment>
<evidence type="ECO:0000256" key="8">
    <source>
        <dbReference type="ARBA" id="ARBA00023157"/>
    </source>
</evidence>
<feature type="transmembrane region" description="Helical" evidence="11">
    <location>
        <begin position="205"/>
        <end position="227"/>
    </location>
</feature>
<dbReference type="OrthoDB" id="5918597at2759"/>
<reference evidence="13 14" key="1">
    <citation type="journal article" date="2019" name="Sci. Data">
        <title>Hybrid genome assembly and annotation of Danionella translucida.</title>
        <authorList>
            <person name="Kadobianskyi M."/>
            <person name="Schulze L."/>
            <person name="Schuelke M."/>
            <person name="Judkewitz B."/>
        </authorList>
    </citation>
    <scope>NUCLEOTIDE SEQUENCE [LARGE SCALE GENOMIC DNA]</scope>
    <source>
        <strain evidence="13 14">Bolton</strain>
    </source>
</reference>
<dbReference type="Gene3D" id="2.40.10.10">
    <property type="entry name" value="Trypsin-like serine proteases"/>
    <property type="match status" value="4"/>
</dbReference>
<name>A0A553MTK1_9TELE</name>
<dbReference type="PROSITE" id="PS00135">
    <property type="entry name" value="TRYPSIN_SER"/>
    <property type="match status" value="2"/>
</dbReference>
<dbReference type="FunFam" id="2.40.10.10:FF:000181">
    <property type="entry name" value="Chymotrypsinogen A"/>
    <property type="match status" value="2"/>
</dbReference>
<dbReference type="STRING" id="623744.A0A553MTK1"/>
<evidence type="ECO:0000256" key="9">
    <source>
        <dbReference type="ARBA" id="ARBA00044036"/>
    </source>
</evidence>
<gene>
    <name evidence="13" type="ORF">DNTS_015671</name>
</gene>
<dbReference type="InterPro" id="IPR009003">
    <property type="entry name" value="Peptidase_S1_PA"/>
</dbReference>
<dbReference type="PROSITE" id="PS00134">
    <property type="entry name" value="TRYPSIN_HIS"/>
    <property type="match status" value="2"/>
</dbReference>
<keyword evidence="5 10" id="KW-0378">Hydrolase</keyword>
<accession>A0A553MTK1</accession>
<dbReference type="PROSITE" id="PS50240">
    <property type="entry name" value="TRYPSIN_DOM"/>
    <property type="match status" value="2"/>
</dbReference>
<evidence type="ECO:0000256" key="10">
    <source>
        <dbReference type="RuleBase" id="RU363034"/>
    </source>
</evidence>
<evidence type="ECO:0000256" key="5">
    <source>
        <dbReference type="ARBA" id="ARBA00022801"/>
    </source>
</evidence>
<keyword evidence="8" id="KW-1015">Disulfide bond</keyword>
<evidence type="ECO:0000256" key="3">
    <source>
        <dbReference type="ARBA" id="ARBA00022670"/>
    </source>
</evidence>
<dbReference type="EC" id="3.4.21.1" evidence="9"/>
<feature type="domain" description="Peptidase S1" evidence="12">
    <location>
        <begin position="499"/>
        <end position="726"/>
    </location>
</feature>
<keyword evidence="14" id="KW-1185">Reference proteome</keyword>